<reference evidence="3 4" key="1">
    <citation type="submission" date="2018-03" db="EMBL/GenBank/DDBJ databases">
        <title>Draft Genome Sequences of the Obligatory Marine Myxobacteria Enhygromyxa salina SWB007.</title>
        <authorList>
            <person name="Poehlein A."/>
            <person name="Moghaddam J.A."/>
            <person name="Harms H."/>
            <person name="Alanjari M."/>
            <person name="Koenig G.M."/>
            <person name="Daniel R."/>
            <person name="Schaeberle T.F."/>
        </authorList>
    </citation>
    <scope>NUCLEOTIDE SEQUENCE [LARGE SCALE GENOMIC DNA]</scope>
    <source>
        <strain evidence="3 4">SWB007</strain>
    </source>
</reference>
<gene>
    <name evidence="3" type="ORF">ENSA7_45040</name>
</gene>
<feature type="region of interest" description="Disordered" evidence="1">
    <location>
        <begin position="171"/>
        <end position="249"/>
    </location>
</feature>
<organism evidence="3 4">
    <name type="scientific">Enhygromyxa salina</name>
    <dbReference type="NCBI Taxonomy" id="215803"/>
    <lineage>
        <taxon>Bacteria</taxon>
        <taxon>Pseudomonadati</taxon>
        <taxon>Myxococcota</taxon>
        <taxon>Polyangia</taxon>
        <taxon>Nannocystales</taxon>
        <taxon>Nannocystaceae</taxon>
        <taxon>Enhygromyxa</taxon>
    </lineage>
</organism>
<keyword evidence="2" id="KW-1133">Transmembrane helix</keyword>
<dbReference type="RefSeq" id="WP_106091436.1">
    <property type="nucleotide sequence ID" value="NZ_PVNL01000092.1"/>
</dbReference>
<name>A0A2S9YKK4_9BACT</name>
<evidence type="ECO:0000313" key="4">
    <source>
        <dbReference type="Proteomes" id="UP000238823"/>
    </source>
</evidence>
<proteinExistence type="predicted"/>
<dbReference type="Proteomes" id="UP000238823">
    <property type="component" value="Unassembled WGS sequence"/>
</dbReference>
<keyword evidence="2" id="KW-0472">Membrane</keyword>
<evidence type="ECO:0000256" key="2">
    <source>
        <dbReference type="SAM" id="Phobius"/>
    </source>
</evidence>
<evidence type="ECO:0000313" key="3">
    <source>
        <dbReference type="EMBL" id="PRQ05614.1"/>
    </source>
</evidence>
<sequence length="249" mass="26919">MHTLLKVLGSLLLIPGGLFVVAIPFAAFEGNGSAVAGLVMLAVMFGAPGGLLLRNGLLSQRRTALEEQMVGFVRSHDAFSINELGAHIGKTPAEAQALLNRDIAKYQLPLVMHRPSGRYLRLDRLSRGGQIAERCQSCGGSLGNQIVFEGEQLTCPYCNARVKTHAPTQPNWQQAEGAWGQQAWSQPQYTPPPQYAAQPPQYAAPHPHHPSPQHHHYPQAQQPPVNQPGHWGQPPGPQGQQGPGGWGQT</sequence>
<feature type="compositionally biased region" description="Low complexity" evidence="1">
    <location>
        <begin position="195"/>
        <end position="205"/>
    </location>
</feature>
<feature type="compositionally biased region" description="Basic residues" evidence="1">
    <location>
        <begin position="206"/>
        <end position="217"/>
    </location>
</feature>
<dbReference type="OrthoDB" id="9255911at2"/>
<feature type="compositionally biased region" description="Low complexity" evidence="1">
    <location>
        <begin position="172"/>
        <end position="188"/>
    </location>
</feature>
<keyword evidence="2" id="KW-0812">Transmembrane</keyword>
<comment type="caution">
    <text evidence="3">The sequence shown here is derived from an EMBL/GenBank/DDBJ whole genome shotgun (WGS) entry which is preliminary data.</text>
</comment>
<feature type="compositionally biased region" description="Low complexity" evidence="1">
    <location>
        <begin position="218"/>
        <end position="233"/>
    </location>
</feature>
<dbReference type="EMBL" id="PVNL01000092">
    <property type="protein sequence ID" value="PRQ05614.1"/>
    <property type="molecule type" value="Genomic_DNA"/>
</dbReference>
<feature type="transmembrane region" description="Helical" evidence="2">
    <location>
        <begin position="34"/>
        <end position="53"/>
    </location>
</feature>
<feature type="transmembrane region" description="Helical" evidence="2">
    <location>
        <begin position="7"/>
        <end position="28"/>
    </location>
</feature>
<dbReference type="AlphaFoldDB" id="A0A2S9YKK4"/>
<feature type="compositionally biased region" description="Gly residues" evidence="1">
    <location>
        <begin position="239"/>
        <end position="249"/>
    </location>
</feature>
<accession>A0A2S9YKK4</accession>
<protein>
    <submittedName>
        <fullName evidence="3">Uncharacterized protein</fullName>
    </submittedName>
</protein>
<evidence type="ECO:0000256" key="1">
    <source>
        <dbReference type="SAM" id="MobiDB-lite"/>
    </source>
</evidence>